<proteinExistence type="predicted"/>
<gene>
    <name evidence="2" type="ORF">PoB_001000800</name>
</gene>
<feature type="region of interest" description="Disordered" evidence="1">
    <location>
        <begin position="60"/>
        <end position="116"/>
    </location>
</feature>
<dbReference type="AlphaFoldDB" id="A0AAV3YMC7"/>
<reference evidence="2 3" key="1">
    <citation type="journal article" date="2021" name="Elife">
        <title>Chloroplast acquisition without the gene transfer in kleptoplastic sea slugs, Plakobranchus ocellatus.</title>
        <authorList>
            <person name="Maeda T."/>
            <person name="Takahashi S."/>
            <person name="Yoshida T."/>
            <person name="Shimamura S."/>
            <person name="Takaki Y."/>
            <person name="Nagai Y."/>
            <person name="Toyoda A."/>
            <person name="Suzuki Y."/>
            <person name="Arimoto A."/>
            <person name="Ishii H."/>
            <person name="Satoh N."/>
            <person name="Nishiyama T."/>
            <person name="Hasebe M."/>
            <person name="Maruyama T."/>
            <person name="Minagawa J."/>
            <person name="Obokata J."/>
            <person name="Shigenobu S."/>
        </authorList>
    </citation>
    <scope>NUCLEOTIDE SEQUENCE [LARGE SCALE GENOMIC DNA]</scope>
</reference>
<keyword evidence="3" id="KW-1185">Reference proteome</keyword>
<protein>
    <submittedName>
        <fullName evidence="2">Uncharacterized protein</fullName>
    </submittedName>
</protein>
<name>A0AAV3YMC7_9GAST</name>
<sequence>MGSLCGGFEHRNLRPSLTGAWKPDIKLMWTVKTNLFNETISPAHRPVHWSSIPGGLPGVPQGQWHRRPGSPQGDGLPGCAQPAGDIRRGAQPLRQQGLSQRGDCAQEQERTVGRGDSGVRLGLHGAHCGTGQHAAHWSSRQVWSTEYW</sequence>
<evidence type="ECO:0000256" key="1">
    <source>
        <dbReference type="SAM" id="MobiDB-lite"/>
    </source>
</evidence>
<comment type="caution">
    <text evidence="2">The sequence shown here is derived from an EMBL/GenBank/DDBJ whole genome shotgun (WGS) entry which is preliminary data.</text>
</comment>
<accession>A0AAV3YMC7</accession>
<evidence type="ECO:0000313" key="2">
    <source>
        <dbReference type="EMBL" id="GFN83502.1"/>
    </source>
</evidence>
<evidence type="ECO:0000313" key="3">
    <source>
        <dbReference type="Proteomes" id="UP000735302"/>
    </source>
</evidence>
<dbReference type="Proteomes" id="UP000735302">
    <property type="component" value="Unassembled WGS sequence"/>
</dbReference>
<dbReference type="EMBL" id="BLXT01001203">
    <property type="protein sequence ID" value="GFN83502.1"/>
    <property type="molecule type" value="Genomic_DNA"/>
</dbReference>
<organism evidence="2 3">
    <name type="scientific">Plakobranchus ocellatus</name>
    <dbReference type="NCBI Taxonomy" id="259542"/>
    <lineage>
        <taxon>Eukaryota</taxon>
        <taxon>Metazoa</taxon>
        <taxon>Spiralia</taxon>
        <taxon>Lophotrochozoa</taxon>
        <taxon>Mollusca</taxon>
        <taxon>Gastropoda</taxon>
        <taxon>Heterobranchia</taxon>
        <taxon>Euthyneura</taxon>
        <taxon>Panpulmonata</taxon>
        <taxon>Sacoglossa</taxon>
        <taxon>Placobranchoidea</taxon>
        <taxon>Plakobranchidae</taxon>
        <taxon>Plakobranchus</taxon>
    </lineage>
</organism>